<protein>
    <submittedName>
        <fullName evidence="2">Uncharacterized protein</fullName>
    </submittedName>
</protein>
<organism evidence="2 3">
    <name type="scientific">Ensete ventricosum</name>
    <name type="common">Abyssinian banana</name>
    <name type="synonym">Musa ensete</name>
    <dbReference type="NCBI Taxonomy" id="4639"/>
    <lineage>
        <taxon>Eukaryota</taxon>
        <taxon>Viridiplantae</taxon>
        <taxon>Streptophyta</taxon>
        <taxon>Embryophyta</taxon>
        <taxon>Tracheophyta</taxon>
        <taxon>Spermatophyta</taxon>
        <taxon>Magnoliopsida</taxon>
        <taxon>Liliopsida</taxon>
        <taxon>Zingiberales</taxon>
        <taxon>Musaceae</taxon>
        <taxon>Ensete</taxon>
    </lineage>
</organism>
<dbReference type="EMBL" id="AMZH03012126">
    <property type="protein sequence ID" value="RRT51619.1"/>
    <property type="molecule type" value="Genomic_DNA"/>
</dbReference>
<dbReference type="Proteomes" id="UP000287651">
    <property type="component" value="Unassembled WGS sequence"/>
</dbReference>
<reference evidence="2 3" key="1">
    <citation type="journal article" date="2014" name="Agronomy (Basel)">
        <title>A Draft Genome Sequence for Ensete ventricosum, the Drought-Tolerant Tree Against Hunger.</title>
        <authorList>
            <person name="Harrison J."/>
            <person name="Moore K.A."/>
            <person name="Paszkiewicz K."/>
            <person name="Jones T."/>
            <person name="Grant M."/>
            <person name="Ambacheew D."/>
            <person name="Muzemil S."/>
            <person name="Studholme D.J."/>
        </authorList>
    </citation>
    <scope>NUCLEOTIDE SEQUENCE [LARGE SCALE GENOMIC DNA]</scope>
</reference>
<feature type="transmembrane region" description="Helical" evidence="1">
    <location>
        <begin position="23"/>
        <end position="45"/>
    </location>
</feature>
<gene>
    <name evidence="2" type="ORF">B296_00007112</name>
</gene>
<evidence type="ECO:0000313" key="2">
    <source>
        <dbReference type="EMBL" id="RRT51619.1"/>
    </source>
</evidence>
<evidence type="ECO:0000313" key="3">
    <source>
        <dbReference type="Proteomes" id="UP000287651"/>
    </source>
</evidence>
<dbReference type="AlphaFoldDB" id="A0A426YIN0"/>
<comment type="caution">
    <text evidence="2">The sequence shown here is derived from an EMBL/GenBank/DDBJ whole genome shotgun (WGS) entry which is preliminary data.</text>
</comment>
<keyword evidence="1" id="KW-1133">Transmembrane helix</keyword>
<accession>A0A426YIN0</accession>
<keyword evidence="1" id="KW-0472">Membrane</keyword>
<sequence length="78" mass="8864">MYRCRTSELKEIKISFCCVLVSWLHKIGVDSDVILILIVILVFVVHQRSFQLPIFCGSALINTSYPFSCKCISMVHLG</sequence>
<keyword evidence="1" id="KW-0812">Transmembrane</keyword>
<proteinExistence type="predicted"/>
<evidence type="ECO:0000256" key="1">
    <source>
        <dbReference type="SAM" id="Phobius"/>
    </source>
</evidence>
<name>A0A426YIN0_ENSVE</name>